<dbReference type="EMBL" id="ML994625">
    <property type="protein sequence ID" value="KAF2187925.1"/>
    <property type="molecule type" value="Genomic_DNA"/>
</dbReference>
<dbReference type="InterPro" id="IPR049326">
    <property type="entry name" value="Rhodopsin_dom_fungi"/>
</dbReference>
<evidence type="ECO:0000256" key="3">
    <source>
        <dbReference type="ARBA" id="ARBA00022989"/>
    </source>
</evidence>
<evidence type="ECO:0000313" key="9">
    <source>
        <dbReference type="Proteomes" id="UP000800200"/>
    </source>
</evidence>
<evidence type="ECO:0000256" key="1">
    <source>
        <dbReference type="ARBA" id="ARBA00004141"/>
    </source>
</evidence>
<protein>
    <recommendedName>
        <fullName evidence="7">Rhodopsin domain-containing protein</fullName>
    </recommendedName>
</protein>
<feature type="transmembrane region" description="Helical" evidence="6">
    <location>
        <begin position="112"/>
        <end position="133"/>
    </location>
</feature>
<keyword evidence="3 6" id="KW-1133">Transmembrane helix</keyword>
<proteinExistence type="inferred from homology"/>
<evidence type="ECO:0000256" key="2">
    <source>
        <dbReference type="ARBA" id="ARBA00022692"/>
    </source>
</evidence>
<feature type="domain" description="Rhodopsin" evidence="7">
    <location>
        <begin position="18"/>
        <end position="156"/>
    </location>
</feature>
<keyword evidence="2 6" id="KW-0812">Transmembrane</keyword>
<comment type="subcellular location">
    <subcellularLocation>
        <location evidence="1">Membrane</location>
        <topology evidence="1">Multi-pass membrane protein</topology>
    </subcellularLocation>
</comment>
<dbReference type="OrthoDB" id="3934549at2759"/>
<name>A0A6A6EA45_9PEZI</name>
<evidence type="ECO:0000256" key="4">
    <source>
        <dbReference type="ARBA" id="ARBA00023136"/>
    </source>
</evidence>
<dbReference type="GO" id="GO:0016020">
    <property type="term" value="C:membrane"/>
    <property type="evidence" value="ECO:0007669"/>
    <property type="project" value="UniProtKB-SubCell"/>
</dbReference>
<feature type="transmembrane region" description="Helical" evidence="6">
    <location>
        <begin position="35"/>
        <end position="56"/>
    </location>
</feature>
<keyword evidence="4 6" id="KW-0472">Membrane</keyword>
<dbReference type="Proteomes" id="UP000800200">
    <property type="component" value="Unassembled WGS sequence"/>
</dbReference>
<dbReference type="InterPro" id="IPR052337">
    <property type="entry name" value="SAT4-like"/>
</dbReference>
<evidence type="ECO:0000313" key="8">
    <source>
        <dbReference type="EMBL" id="KAF2187925.1"/>
    </source>
</evidence>
<accession>A0A6A6EA45</accession>
<evidence type="ECO:0000259" key="7">
    <source>
        <dbReference type="Pfam" id="PF20684"/>
    </source>
</evidence>
<dbReference type="AlphaFoldDB" id="A0A6A6EA45"/>
<gene>
    <name evidence="8" type="ORF">K469DRAFT_567509</name>
</gene>
<organism evidence="8 9">
    <name type="scientific">Zopfia rhizophila CBS 207.26</name>
    <dbReference type="NCBI Taxonomy" id="1314779"/>
    <lineage>
        <taxon>Eukaryota</taxon>
        <taxon>Fungi</taxon>
        <taxon>Dikarya</taxon>
        <taxon>Ascomycota</taxon>
        <taxon>Pezizomycotina</taxon>
        <taxon>Dothideomycetes</taxon>
        <taxon>Dothideomycetes incertae sedis</taxon>
        <taxon>Zopfiaceae</taxon>
        <taxon>Zopfia</taxon>
    </lineage>
</organism>
<evidence type="ECO:0000256" key="5">
    <source>
        <dbReference type="ARBA" id="ARBA00038359"/>
    </source>
</evidence>
<dbReference type="PANTHER" id="PTHR33048:SF47">
    <property type="entry name" value="INTEGRAL MEMBRANE PROTEIN-RELATED"/>
    <property type="match status" value="1"/>
</dbReference>
<comment type="similarity">
    <text evidence="5">Belongs to the SAT4 family.</text>
</comment>
<keyword evidence="9" id="KW-1185">Reference proteome</keyword>
<sequence length="166" mass="18674">MGRGLSVLFSLALILYGLRMYTRIRPAFVLATPDYIITMAFLCELVIFTSLMIAINHGLGPHTFYALKDGQTTVLRCIFAVELVAFWTTSLSRISIGTLLLRFDISKTWKAVLWILIYIQLAVAIGSSVFSFLMCRPVHALWKDVPNAICLSLHVLKIWGYSSRIA</sequence>
<dbReference type="Pfam" id="PF20684">
    <property type="entry name" value="Fung_rhodopsin"/>
    <property type="match status" value="1"/>
</dbReference>
<evidence type="ECO:0000256" key="6">
    <source>
        <dbReference type="SAM" id="Phobius"/>
    </source>
</evidence>
<feature type="transmembrane region" description="Helical" evidence="6">
    <location>
        <begin position="77"/>
        <end position="100"/>
    </location>
</feature>
<dbReference type="PANTHER" id="PTHR33048">
    <property type="entry name" value="PTH11-LIKE INTEGRAL MEMBRANE PROTEIN (AFU_ORTHOLOGUE AFUA_5G11245)"/>
    <property type="match status" value="1"/>
</dbReference>
<reference evidence="8" key="1">
    <citation type="journal article" date="2020" name="Stud. Mycol.">
        <title>101 Dothideomycetes genomes: a test case for predicting lifestyles and emergence of pathogens.</title>
        <authorList>
            <person name="Haridas S."/>
            <person name="Albert R."/>
            <person name="Binder M."/>
            <person name="Bloem J."/>
            <person name="Labutti K."/>
            <person name="Salamov A."/>
            <person name="Andreopoulos B."/>
            <person name="Baker S."/>
            <person name="Barry K."/>
            <person name="Bills G."/>
            <person name="Bluhm B."/>
            <person name="Cannon C."/>
            <person name="Castanera R."/>
            <person name="Culley D."/>
            <person name="Daum C."/>
            <person name="Ezra D."/>
            <person name="Gonzalez J."/>
            <person name="Henrissat B."/>
            <person name="Kuo A."/>
            <person name="Liang C."/>
            <person name="Lipzen A."/>
            <person name="Lutzoni F."/>
            <person name="Magnuson J."/>
            <person name="Mondo S."/>
            <person name="Nolan M."/>
            <person name="Ohm R."/>
            <person name="Pangilinan J."/>
            <person name="Park H.-J."/>
            <person name="Ramirez L."/>
            <person name="Alfaro M."/>
            <person name="Sun H."/>
            <person name="Tritt A."/>
            <person name="Yoshinaga Y."/>
            <person name="Zwiers L.-H."/>
            <person name="Turgeon B."/>
            <person name="Goodwin S."/>
            <person name="Spatafora J."/>
            <person name="Crous P."/>
            <person name="Grigoriev I."/>
        </authorList>
    </citation>
    <scope>NUCLEOTIDE SEQUENCE</scope>
    <source>
        <strain evidence="8">CBS 207.26</strain>
    </source>
</reference>